<dbReference type="Proteomes" id="UP000238205">
    <property type="component" value="Unassembled WGS sequence"/>
</dbReference>
<dbReference type="GO" id="GO:0006310">
    <property type="term" value="P:DNA recombination"/>
    <property type="evidence" value="ECO:0007669"/>
    <property type="project" value="UniProtKB-KW"/>
</dbReference>
<dbReference type="InterPro" id="IPR010998">
    <property type="entry name" value="Integrase_recombinase_N"/>
</dbReference>
<proteinExistence type="inferred from homology"/>
<dbReference type="Pfam" id="PF00589">
    <property type="entry name" value="Phage_integrase"/>
    <property type="match status" value="1"/>
</dbReference>
<dbReference type="InterPro" id="IPR050090">
    <property type="entry name" value="Tyrosine_recombinase_XerCD"/>
</dbReference>
<dbReference type="PROSITE" id="PS51898">
    <property type="entry name" value="TYR_RECOMBINASE"/>
    <property type="match status" value="1"/>
</dbReference>
<dbReference type="OrthoDB" id="9803188at2"/>
<dbReference type="RefSeq" id="WP_106194586.1">
    <property type="nucleotide sequence ID" value="NZ_PVTO01000019.1"/>
</dbReference>
<evidence type="ECO:0000256" key="2">
    <source>
        <dbReference type="ARBA" id="ARBA00022908"/>
    </source>
</evidence>
<dbReference type="Pfam" id="PF14659">
    <property type="entry name" value="Phage_int_SAM_3"/>
    <property type="match status" value="1"/>
</dbReference>
<evidence type="ECO:0000256" key="1">
    <source>
        <dbReference type="ARBA" id="ARBA00008857"/>
    </source>
</evidence>
<keyword evidence="2" id="KW-0229">DNA integration</keyword>
<dbReference type="PANTHER" id="PTHR30349:SF64">
    <property type="entry name" value="PROPHAGE INTEGRASE INTD-RELATED"/>
    <property type="match status" value="1"/>
</dbReference>
<dbReference type="SUPFAM" id="SSF56349">
    <property type="entry name" value="DNA breaking-rejoining enzymes"/>
    <property type="match status" value="1"/>
</dbReference>
<reference evidence="6 7" key="1">
    <citation type="submission" date="2018-03" db="EMBL/GenBank/DDBJ databases">
        <title>Genomic Encyclopedia of Archaeal and Bacterial Type Strains, Phase II (KMG-II): from individual species to whole genera.</title>
        <authorList>
            <person name="Goeker M."/>
        </authorList>
    </citation>
    <scope>NUCLEOTIDE SEQUENCE [LARGE SCALE GENOMIC DNA]</scope>
    <source>
        <strain evidence="6 7">DSM 13175</strain>
    </source>
</reference>
<dbReference type="InterPro" id="IPR004107">
    <property type="entry name" value="Integrase_SAM-like_N"/>
</dbReference>
<name>A0A2T0W5F2_9LACT</name>
<protein>
    <submittedName>
        <fullName evidence="6">Site-specific recombinase XerD</fullName>
    </submittedName>
</protein>
<dbReference type="InterPro" id="IPR013762">
    <property type="entry name" value="Integrase-like_cat_sf"/>
</dbReference>
<dbReference type="AlphaFoldDB" id="A0A2T0W5F2"/>
<dbReference type="EMBL" id="PVTO01000019">
    <property type="protein sequence ID" value="PRY81000.1"/>
    <property type="molecule type" value="Genomic_DNA"/>
</dbReference>
<comment type="caution">
    <text evidence="6">The sequence shown here is derived from an EMBL/GenBank/DDBJ whole genome shotgun (WGS) entry which is preliminary data.</text>
</comment>
<evidence type="ECO:0000313" key="6">
    <source>
        <dbReference type="EMBL" id="PRY81000.1"/>
    </source>
</evidence>
<accession>A0A2T0W5F2</accession>
<dbReference type="InterPro" id="IPR002104">
    <property type="entry name" value="Integrase_catalytic"/>
</dbReference>
<evidence type="ECO:0000256" key="3">
    <source>
        <dbReference type="ARBA" id="ARBA00023125"/>
    </source>
</evidence>
<comment type="similarity">
    <text evidence="1">Belongs to the 'phage' integrase family.</text>
</comment>
<feature type="domain" description="Tyr recombinase" evidence="5">
    <location>
        <begin position="170"/>
        <end position="372"/>
    </location>
</feature>
<dbReference type="CDD" id="cd01189">
    <property type="entry name" value="INT_ICEBs1_C_like"/>
    <property type="match status" value="1"/>
</dbReference>
<dbReference type="PANTHER" id="PTHR30349">
    <property type="entry name" value="PHAGE INTEGRASE-RELATED"/>
    <property type="match status" value="1"/>
</dbReference>
<gene>
    <name evidence="6" type="ORF">CLV38_11910</name>
</gene>
<keyword evidence="7" id="KW-1185">Reference proteome</keyword>
<dbReference type="Gene3D" id="1.10.150.130">
    <property type="match status" value="1"/>
</dbReference>
<keyword evidence="4" id="KW-0233">DNA recombination</keyword>
<evidence type="ECO:0000313" key="7">
    <source>
        <dbReference type="Proteomes" id="UP000238205"/>
    </source>
</evidence>
<organism evidence="6 7">
    <name type="scientific">Alkalibacterium olivapovliticus</name>
    <dbReference type="NCBI Taxonomy" id="99907"/>
    <lineage>
        <taxon>Bacteria</taxon>
        <taxon>Bacillati</taxon>
        <taxon>Bacillota</taxon>
        <taxon>Bacilli</taxon>
        <taxon>Lactobacillales</taxon>
        <taxon>Carnobacteriaceae</taxon>
        <taxon>Alkalibacterium</taxon>
    </lineage>
</organism>
<evidence type="ECO:0000256" key="4">
    <source>
        <dbReference type="ARBA" id="ARBA00023172"/>
    </source>
</evidence>
<evidence type="ECO:0000259" key="5">
    <source>
        <dbReference type="PROSITE" id="PS51898"/>
    </source>
</evidence>
<dbReference type="InterPro" id="IPR011010">
    <property type="entry name" value="DNA_brk_join_enz"/>
</dbReference>
<dbReference type="Gene3D" id="1.10.443.10">
    <property type="entry name" value="Intergrase catalytic core"/>
    <property type="match status" value="1"/>
</dbReference>
<keyword evidence="3" id="KW-0238">DNA-binding</keyword>
<sequence>MLQIKSYKKKDGNTYYKFQSYLGVDKAGKSIRVGRSGFTSKSEARKEAMRLKALHEESGYQKPTYETFEEIYELWFNVIYKEDVRESTAVKTRELFDNHILKELGHLRIQAITPTHCQEAVFKWSERISKAKVMKNHCKRIFDYAITLDKIRNNPMERVHVPKMKNDNKREINFYSKDELKRFLECVKEDNNPRWFPFFRLLAFSGMRKGEALALTWQDFNFEANTVTINKTLARGKDNTLIVQSTKTTAGERTISLDPITIDTIKDWRKTQRLDYLKLGMNTNTPAQVVFTTFDNEYIQHSSVGSFMNKIIEKHSLKRITPHELRHTHCSILFEAGAGIKDVQERLGHSSYEVTMNIYTHVTEEAKEKTADIFAQHVGF</sequence>
<dbReference type="GO" id="GO:0015074">
    <property type="term" value="P:DNA integration"/>
    <property type="evidence" value="ECO:0007669"/>
    <property type="project" value="UniProtKB-KW"/>
</dbReference>
<dbReference type="GO" id="GO:0003677">
    <property type="term" value="F:DNA binding"/>
    <property type="evidence" value="ECO:0007669"/>
    <property type="project" value="UniProtKB-KW"/>
</dbReference>